<evidence type="ECO:0000259" key="3">
    <source>
        <dbReference type="PROSITE" id="PS50003"/>
    </source>
</evidence>
<dbReference type="EMBL" id="CAJOAZ010003915">
    <property type="protein sequence ID" value="CAF4034845.1"/>
    <property type="molecule type" value="Genomic_DNA"/>
</dbReference>
<dbReference type="Gene3D" id="2.30.29.30">
    <property type="entry name" value="Pleckstrin-homology domain (PH domain)/Phosphotyrosine-binding domain (PTB)"/>
    <property type="match status" value="1"/>
</dbReference>
<keyword evidence="1" id="KW-0175">Coiled coil</keyword>
<feature type="region of interest" description="Disordered" evidence="2">
    <location>
        <begin position="382"/>
        <end position="433"/>
    </location>
</feature>
<dbReference type="PANTHER" id="PTHR12156:SF5">
    <property type="entry name" value="FI18040P1"/>
    <property type="match status" value="1"/>
</dbReference>
<evidence type="ECO:0000313" key="5">
    <source>
        <dbReference type="EMBL" id="CAF4034845.1"/>
    </source>
</evidence>
<accession>A0A814UK77</accession>
<dbReference type="Proteomes" id="UP000663844">
    <property type="component" value="Unassembled WGS sequence"/>
</dbReference>
<feature type="compositionally biased region" description="Low complexity" evidence="2">
    <location>
        <begin position="410"/>
        <end position="433"/>
    </location>
</feature>
<dbReference type="Proteomes" id="UP000663845">
    <property type="component" value="Unassembled WGS sequence"/>
</dbReference>
<feature type="domain" description="PH" evidence="3">
    <location>
        <begin position="1018"/>
        <end position="1124"/>
    </location>
</feature>
<evidence type="ECO:0000313" key="4">
    <source>
        <dbReference type="EMBL" id="CAF1175854.1"/>
    </source>
</evidence>
<dbReference type="AlphaFoldDB" id="A0A814UK77"/>
<evidence type="ECO:0000313" key="6">
    <source>
        <dbReference type="Proteomes" id="UP000663845"/>
    </source>
</evidence>
<feature type="region of interest" description="Disordered" evidence="2">
    <location>
        <begin position="1"/>
        <end position="20"/>
    </location>
</feature>
<feature type="coiled-coil region" evidence="1">
    <location>
        <begin position="855"/>
        <end position="889"/>
    </location>
</feature>
<reference evidence="4" key="1">
    <citation type="submission" date="2021-02" db="EMBL/GenBank/DDBJ databases">
        <authorList>
            <person name="Nowell W R."/>
        </authorList>
    </citation>
    <scope>NUCLEOTIDE SEQUENCE</scope>
</reference>
<dbReference type="InterPro" id="IPR001849">
    <property type="entry name" value="PH_domain"/>
</dbReference>
<dbReference type="EMBL" id="CAJNOG010000326">
    <property type="protein sequence ID" value="CAF1175854.1"/>
    <property type="molecule type" value="Genomic_DNA"/>
</dbReference>
<name>A0A814UK77_9BILA</name>
<comment type="caution">
    <text evidence="4">The sequence shown here is derived from an EMBL/GenBank/DDBJ whole genome shotgun (WGS) entry which is preliminary data.</text>
</comment>
<dbReference type="SMART" id="SM00233">
    <property type="entry name" value="PH"/>
    <property type="match status" value="1"/>
</dbReference>
<dbReference type="PROSITE" id="PS50003">
    <property type="entry name" value="PH_DOMAIN"/>
    <property type="match status" value="1"/>
</dbReference>
<proteinExistence type="predicted"/>
<organism evidence="4 6">
    <name type="scientific">Adineta steineri</name>
    <dbReference type="NCBI Taxonomy" id="433720"/>
    <lineage>
        <taxon>Eukaryota</taxon>
        <taxon>Metazoa</taxon>
        <taxon>Spiralia</taxon>
        <taxon>Gnathifera</taxon>
        <taxon>Rotifera</taxon>
        <taxon>Eurotatoria</taxon>
        <taxon>Bdelloidea</taxon>
        <taxon>Adinetida</taxon>
        <taxon>Adinetidae</taxon>
        <taxon>Adineta</taxon>
    </lineage>
</organism>
<dbReference type="InterPro" id="IPR052212">
    <property type="entry name" value="PH-like_domain"/>
</dbReference>
<evidence type="ECO:0000256" key="2">
    <source>
        <dbReference type="SAM" id="MobiDB-lite"/>
    </source>
</evidence>
<dbReference type="InterPro" id="IPR011993">
    <property type="entry name" value="PH-like_dom_sf"/>
</dbReference>
<dbReference type="SUPFAM" id="SSF50729">
    <property type="entry name" value="PH domain-like"/>
    <property type="match status" value="1"/>
</dbReference>
<protein>
    <recommendedName>
        <fullName evidence="3">PH domain-containing protein</fullName>
    </recommendedName>
</protein>
<evidence type="ECO:0000256" key="1">
    <source>
        <dbReference type="SAM" id="Coils"/>
    </source>
</evidence>
<gene>
    <name evidence="4" type="ORF">JYZ213_LOCUS25490</name>
    <name evidence="5" type="ORF">OXD698_LOCUS31532</name>
</gene>
<feature type="compositionally biased region" description="Polar residues" evidence="2">
    <location>
        <begin position="382"/>
        <end position="409"/>
    </location>
</feature>
<sequence>MNRDGNNNNNDDESQQEESSSRHLLFALEDLLKRSHSNSIFTLKIKYQSKSVDDLLIHRRHRRENSTNDSNNISIATLTNLDSFEIEYDDDEENNNDYDSHLQRSRSTPILSKELYDKELAAFVECDQQQQQSTIDNFVYNIDLSDSNNTSDQLQSRLAVFFEDDYSSETIDYEPIDNFISSPLINSCLTITEENEEELEQLRRDDDDEKQQQQQQENLYLEINKSLTPIIILVDNNNDETILFENDNQIENIDDLSLITMDQRDDSLDRLSTIYESPSPQPDTEEDLVNDDIYDKLVVYDIATVNKSTKYSIIHPIPKSIISTTLSCHSPITSDRTRIDSRYTDASMEGYSKLNSTLSASRLCGTTATIMSKVYNQSPLKISHNENSSSSPVINADNLSSSLSPKQQIPSRSSPMLLSSSIQEQSIPSQPFSPHIKTMKVIQSSSSSLSDFISSSSIPPLQNTIHYKDIPDIHHSLTDCSLVHPTSSLIDENNLIKKQILNNNERKISFNRRILTNGLLRTHYASNPIPRCFREPFNSIENNSYPMKVKSEEKFLSDTSSSSAELLSSSDEKLLTRSEYIFRQEQNSSQQRKASSLKSIFMTSPQLSTKILYPIDFDTNNINTSWLQKRSSYPYKVPTFDSGIVIDTNPTSKSSINEDPSHGTINMNQLKHYETYYHKILTDMTYIKKNIVDIESRLNEVMRELQIEQALIEGEHELVFKQILDASESDQQKIRQLHKNLQLLAERIMTEKNCMRNEISYTQQILFRLEHELRDYEQQYRASDEKILQKKEIISATRKNYEDLEFQLMELETRCESELEQSEEHFRNEQKLVTQNAKMRQNTLRELDHQQYIALHQATMEKDKLEREKQKLQLIYKQKKIEANEFERKIHDIWSNNNNTIHQSTPLHLYRSLNYQDELSTSKTGKTDDLNEMMNKIKFEKKSHHEPQLRERFEENINRVECEQKSTNDYQVKLREKTRAQERPLTRYLPIRSADFDLRAHIEGAGHILNSSHISLTSTTCRGYLQKMGGIKFKTWNRRWFVFDRERRSLSYYHDKNELKLRGCIYFQSILEVYIDQLQSISLRSPEPREATFIVKTIQRPYYLVAPTIELMRIWIDVIITGAEGGNTFANA</sequence>
<feature type="coiled-coil region" evidence="1">
    <location>
        <begin position="766"/>
        <end position="821"/>
    </location>
</feature>
<dbReference type="Pfam" id="PF00169">
    <property type="entry name" value="PH"/>
    <property type="match status" value="1"/>
</dbReference>
<dbReference type="PANTHER" id="PTHR12156">
    <property type="entry name" value="PLECKSTRIN HOMOLOGY-LIKE DOMAIN, FAMILY B, MEMBER 3"/>
    <property type="match status" value="1"/>
</dbReference>
<feature type="coiled-coil region" evidence="1">
    <location>
        <begin position="192"/>
        <end position="219"/>
    </location>
</feature>